<dbReference type="STRING" id="397948.Cmaq_0192"/>
<dbReference type="AlphaFoldDB" id="A8MAA9"/>
<protein>
    <submittedName>
        <fullName evidence="13">Peptidase M48 Ste24p</fullName>
    </submittedName>
</protein>
<keyword evidence="8 11" id="KW-1133">Transmembrane helix</keyword>
<gene>
    <name evidence="13" type="ordered locus">Cmaq_0192</name>
</gene>
<feature type="transmembrane region" description="Helical" evidence="11">
    <location>
        <begin position="277"/>
        <end position="299"/>
    </location>
</feature>
<reference evidence="13 14" key="1">
    <citation type="submission" date="2007-10" db="EMBL/GenBank/DDBJ databases">
        <title>Complete sequence of Caldivirga maquilingensis IC-167.</title>
        <authorList>
            <consortium name="US DOE Joint Genome Institute"/>
            <person name="Copeland A."/>
            <person name="Lucas S."/>
            <person name="Lapidus A."/>
            <person name="Barry K."/>
            <person name="Glavina del Rio T."/>
            <person name="Dalin E."/>
            <person name="Tice H."/>
            <person name="Pitluck S."/>
            <person name="Saunders E."/>
            <person name="Brettin T."/>
            <person name="Bruce D."/>
            <person name="Detter J.C."/>
            <person name="Han C."/>
            <person name="Schmutz J."/>
            <person name="Larimer F."/>
            <person name="Land M."/>
            <person name="Hauser L."/>
            <person name="Kyrpides N."/>
            <person name="Ivanova N."/>
            <person name="Biddle J.F."/>
            <person name="Zhang Z."/>
            <person name="Fitz-Gibbon S.T."/>
            <person name="Lowe T.M."/>
            <person name="Saltikov C."/>
            <person name="House C.H."/>
            <person name="Richardson P."/>
        </authorList>
    </citation>
    <scope>NUCLEOTIDE SEQUENCE [LARGE SCALE GENOMIC DNA]</scope>
    <source>
        <strain evidence="14">ATCC 700844 / DSM 13496 / JCM 10307 / IC-167</strain>
    </source>
</reference>
<evidence type="ECO:0000256" key="8">
    <source>
        <dbReference type="ARBA" id="ARBA00022989"/>
    </source>
</evidence>
<feature type="transmembrane region" description="Helical" evidence="11">
    <location>
        <begin position="228"/>
        <end position="249"/>
    </location>
</feature>
<evidence type="ECO:0000256" key="9">
    <source>
        <dbReference type="ARBA" id="ARBA00023049"/>
    </source>
</evidence>
<keyword evidence="14" id="KW-1185">Reference proteome</keyword>
<feature type="transmembrane region" description="Helical" evidence="11">
    <location>
        <begin position="149"/>
        <end position="168"/>
    </location>
</feature>
<dbReference type="HOGENOM" id="CLU_495776_0_0_2"/>
<evidence type="ECO:0000256" key="4">
    <source>
        <dbReference type="ARBA" id="ARBA00022692"/>
    </source>
</evidence>
<evidence type="ECO:0000256" key="10">
    <source>
        <dbReference type="ARBA" id="ARBA00023136"/>
    </source>
</evidence>
<evidence type="ECO:0000256" key="1">
    <source>
        <dbReference type="ARBA" id="ARBA00001947"/>
    </source>
</evidence>
<dbReference type="EMBL" id="CP000852">
    <property type="protein sequence ID" value="ABW01041.1"/>
    <property type="molecule type" value="Genomic_DNA"/>
</dbReference>
<feature type="domain" description="Peptidase M48" evidence="12">
    <location>
        <begin position="346"/>
        <end position="522"/>
    </location>
</feature>
<keyword evidence="9" id="KW-0482">Metalloprotease</keyword>
<dbReference type="InterPro" id="IPR001915">
    <property type="entry name" value="Peptidase_M48"/>
</dbReference>
<dbReference type="eggNOG" id="arCOG01331">
    <property type="taxonomic scope" value="Archaea"/>
</dbReference>
<dbReference type="GO" id="GO:0046872">
    <property type="term" value="F:metal ion binding"/>
    <property type="evidence" value="ECO:0007669"/>
    <property type="project" value="UniProtKB-KW"/>
</dbReference>
<evidence type="ECO:0000313" key="14">
    <source>
        <dbReference type="Proteomes" id="UP000001137"/>
    </source>
</evidence>
<keyword evidence="7" id="KW-0862">Zinc</keyword>
<evidence type="ECO:0000313" key="13">
    <source>
        <dbReference type="EMBL" id="ABW01041.1"/>
    </source>
</evidence>
<evidence type="ECO:0000256" key="7">
    <source>
        <dbReference type="ARBA" id="ARBA00022833"/>
    </source>
</evidence>
<dbReference type="PANTHER" id="PTHR43221">
    <property type="entry name" value="PROTEASE HTPX"/>
    <property type="match status" value="1"/>
</dbReference>
<keyword evidence="10 11" id="KW-0472">Membrane</keyword>
<keyword evidence="4 11" id="KW-0812">Transmembrane</keyword>
<dbReference type="GO" id="GO:0006508">
    <property type="term" value="P:proteolysis"/>
    <property type="evidence" value="ECO:0007669"/>
    <property type="project" value="UniProtKB-KW"/>
</dbReference>
<proteinExistence type="predicted"/>
<evidence type="ECO:0000256" key="6">
    <source>
        <dbReference type="ARBA" id="ARBA00022801"/>
    </source>
</evidence>
<dbReference type="KEGG" id="cma:Cmaq_0192"/>
<sequence>MMLLVIMMLTTYNIALAQSMGSIIIFDNNQVTLFVNLTAHVEGYTVVHVNGSYVASVIESLSSSCNLTSYRIISINGDYVNLILNFPPLYLMRNWSLTCNLTSLLIILAKPIRISSLSFPTLRIINNASGIINASRLTMRITAGLNQPYVALVYILIMVPAPLAAYVINGVYLRRLKGVVRFYAFSLLGNLIPMSIFTATYVSSIVFLDPIDPMAVALHYLIPQLNPLELIVISIVVITLLALIPSIAITSHYRRIILKESKPYIERITNPRGIRKAARIISTATIPFIALTVALNILVMSIHQIPVLIKYALSGMVTATLAFALPSMLVTGILFRGGEFNQELTRLSSEIWVMLKAKGSSPRVYVVDDVLGSVYNAAATWGNRVFVSRKLLELVNDEELRSILVHELGHLKHNHLKLILITGVIIIAAFIFTIELLYSSNNSTLFTLLIAIAPITVLLLTRLLLRSAEKSADAEILEAGFNPRAYISALGKLARITEFPNDIDTMSKALLTHPTPLSRALRIADEYGIPREEAIRIFHGQVDYRSMKN</sequence>
<dbReference type="Pfam" id="PF01435">
    <property type="entry name" value="Peptidase_M48"/>
    <property type="match status" value="1"/>
</dbReference>
<accession>A8MAA9</accession>
<evidence type="ECO:0000259" key="12">
    <source>
        <dbReference type="Pfam" id="PF01435"/>
    </source>
</evidence>
<keyword evidence="2" id="KW-1003">Cell membrane</keyword>
<keyword evidence="6" id="KW-0378">Hydrolase</keyword>
<evidence type="ECO:0000256" key="2">
    <source>
        <dbReference type="ARBA" id="ARBA00022475"/>
    </source>
</evidence>
<dbReference type="PANTHER" id="PTHR43221:SF2">
    <property type="entry name" value="PROTEASE HTPX HOMOLOG"/>
    <property type="match status" value="1"/>
</dbReference>
<dbReference type="CDD" id="cd07329">
    <property type="entry name" value="M56_like"/>
    <property type="match status" value="1"/>
</dbReference>
<dbReference type="InterPro" id="IPR050083">
    <property type="entry name" value="HtpX_protease"/>
</dbReference>
<dbReference type="Proteomes" id="UP000001137">
    <property type="component" value="Chromosome"/>
</dbReference>
<feature type="transmembrane region" description="Helical" evidence="11">
    <location>
        <begin position="311"/>
        <end position="335"/>
    </location>
</feature>
<keyword evidence="5" id="KW-0479">Metal-binding</keyword>
<dbReference type="Gene3D" id="3.30.2010.10">
    <property type="entry name" value="Metalloproteases ('zincins'), catalytic domain"/>
    <property type="match status" value="1"/>
</dbReference>
<organism evidence="13 14">
    <name type="scientific">Caldivirga maquilingensis (strain ATCC 700844 / DSM 13496 / JCM 10307 / IC-167)</name>
    <dbReference type="NCBI Taxonomy" id="397948"/>
    <lineage>
        <taxon>Archaea</taxon>
        <taxon>Thermoproteota</taxon>
        <taxon>Thermoprotei</taxon>
        <taxon>Thermoproteales</taxon>
        <taxon>Thermoproteaceae</taxon>
        <taxon>Caldivirga</taxon>
    </lineage>
</organism>
<evidence type="ECO:0000256" key="5">
    <source>
        <dbReference type="ARBA" id="ARBA00022723"/>
    </source>
</evidence>
<feature type="transmembrane region" description="Helical" evidence="11">
    <location>
        <begin position="444"/>
        <end position="465"/>
    </location>
</feature>
<dbReference type="GO" id="GO:0004222">
    <property type="term" value="F:metalloendopeptidase activity"/>
    <property type="evidence" value="ECO:0007669"/>
    <property type="project" value="InterPro"/>
</dbReference>
<name>A8MAA9_CALMQ</name>
<evidence type="ECO:0000256" key="11">
    <source>
        <dbReference type="SAM" id="Phobius"/>
    </source>
</evidence>
<evidence type="ECO:0000256" key="3">
    <source>
        <dbReference type="ARBA" id="ARBA00022670"/>
    </source>
</evidence>
<feature type="transmembrane region" description="Helical" evidence="11">
    <location>
        <begin position="418"/>
        <end position="438"/>
    </location>
</feature>
<keyword evidence="3" id="KW-0645">Protease</keyword>
<comment type="cofactor">
    <cofactor evidence="1">
        <name>Zn(2+)</name>
        <dbReference type="ChEBI" id="CHEBI:29105"/>
    </cofactor>
</comment>
<feature type="transmembrane region" description="Helical" evidence="11">
    <location>
        <begin position="180"/>
        <end position="208"/>
    </location>
</feature>